<evidence type="ECO:0000313" key="2">
    <source>
        <dbReference type="EMBL" id="MFF3566632.1"/>
    </source>
</evidence>
<reference evidence="2 3" key="1">
    <citation type="submission" date="2024-10" db="EMBL/GenBank/DDBJ databases">
        <title>The Natural Products Discovery Center: Release of the First 8490 Sequenced Strains for Exploring Actinobacteria Biosynthetic Diversity.</title>
        <authorList>
            <person name="Kalkreuter E."/>
            <person name="Kautsar S.A."/>
            <person name="Yang D."/>
            <person name="Bader C.D."/>
            <person name="Teijaro C.N."/>
            <person name="Fluegel L."/>
            <person name="Davis C.M."/>
            <person name="Simpson J.R."/>
            <person name="Lauterbach L."/>
            <person name="Steele A.D."/>
            <person name="Gui C."/>
            <person name="Meng S."/>
            <person name="Li G."/>
            <person name="Viehrig K."/>
            <person name="Ye F."/>
            <person name="Su P."/>
            <person name="Kiefer A.F."/>
            <person name="Nichols A."/>
            <person name="Cepeda A.J."/>
            <person name="Yan W."/>
            <person name="Fan B."/>
            <person name="Jiang Y."/>
            <person name="Adhikari A."/>
            <person name="Zheng C.-J."/>
            <person name="Schuster L."/>
            <person name="Cowan T.M."/>
            <person name="Smanski M.J."/>
            <person name="Chevrette M.G."/>
            <person name="De Carvalho L.P.S."/>
            <person name="Shen B."/>
        </authorList>
    </citation>
    <scope>NUCLEOTIDE SEQUENCE [LARGE SCALE GENOMIC DNA]</scope>
    <source>
        <strain evidence="2 3">NPDC002593</strain>
    </source>
</reference>
<protein>
    <submittedName>
        <fullName evidence="2">DUF6924 domain-containing protein</fullName>
    </submittedName>
</protein>
<name>A0ABW6RRL0_9NOCA</name>
<comment type="caution">
    <text evidence="2">The sequence shown here is derived from an EMBL/GenBank/DDBJ whole genome shotgun (WGS) entry which is preliminary data.</text>
</comment>
<dbReference type="InterPro" id="IPR053832">
    <property type="entry name" value="DUF6924"/>
</dbReference>
<gene>
    <name evidence="2" type="ORF">ACFYXQ_02505</name>
</gene>
<dbReference type="Proteomes" id="UP001601992">
    <property type="component" value="Unassembled WGS sequence"/>
</dbReference>
<feature type="domain" description="DUF6924" evidence="1">
    <location>
        <begin position="10"/>
        <end position="142"/>
    </location>
</feature>
<evidence type="ECO:0000259" key="1">
    <source>
        <dbReference type="Pfam" id="PF21962"/>
    </source>
</evidence>
<dbReference type="Pfam" id="PF21962">
    <property type="entry name" value="DUF6924"/>
    <property type="match status" value="1"/>
</dbReference>
<sequence length="143" mass="15598">MFVLPETVKAVLIRTDFSDQQAWESCRSAIDASAMAAFDVSIEQDVEILDDPDNCDITVEQLLALEETDHTFVMLADRETLASTEYPILFLDLFEDQRGATVRVASSELGEAVGNVDNGNITIEDYAAAAANAGDKNVFRGFA</sequence>
<accession>A0ABW6RRL0</accession>
<proteinExistence type="predicted"/>
<dbReference type="RefSeq" id="WP_040818653.1">
    <property type="nucleotide sequence ID" value="NZ_JBIAQY010000001.1"/>
</dbReference>
<keyword evidence="3" id="KW-1185">Reference proteome</keyword>
<organism evidence="2 3">
    <name type="scientific">Nocardia jiangxiensis</name>
    <dbReference type="NCBI Taxonomy" id="282685"/>
    <lineage>
        <taxon>Bacteria</taxon>
        <taxon>Bacillati</taxon>
        <taxon>Actinomycetota</taxon>
        <taxon>Actinomycetes</taxon>
        <taxon>Mycobacteriales</taxon>
        <taxon>Nocardiaceae</taxon>
        <taxon>Nocardia</taxon>
    </lineage>
</organism>
<evidence type="ECO:0000313" key="3">
    <source>
        <dbReference type="Proteomes" id="UP001601992"/>
    </source>
</evidence>
<dbReference type="EMBL" id="JBIAQY010000001">
    <property type="protein sequence ID" value="MFF3566632.1"/>
    <property type="molecule type" value="Genomic_DNA"/>
</dbReference>